<evidence type="ECO:0000313" key="2">
    <source>
        <dbReference type="Proteomes" id="UP000198549"/>
    </source>
</evidence>
<sequence>MGWTIRGVQTFIRIVQGACGVSGAIKGECAGPFASRLAPTLDRVTPVGASLLAKTSGQAP</sequence>
<proteinExistence type="predicted"/>
<dbReference type="EMBL" id="LT629709">
    <property type="protein sequence ID" value="SDP56562.1"/>
    <property type="molecule type" value="Genomic_DNA"/>
</dbReference>
<reference evidence="1 2" key="1">
    <citation type="submission" date="2016-10" db="EMBL/GenBank/DDBJ databases">
        <authorList>
            <person name="de Groot N.N."/>
        </authorList>
    </citation>
    <scope>NUCLEOTIDE SEQUENCE [LARGE SCALE GENOMIC DNA]</scope>
    <source>
        <strain evidence="1 2">BS3776</strain>
    </source>
</reference>
<evidence type="ECO:0000313" key="1">
    <source>
        <dbReference type="EMBL" id="SDP56562.1"/>
    </source>
</evidence>
<protein>
    <submittedName>
        <fullName evidence="1">Uncharacterized protein</fullName>
    </submittedName>
</protein>
<accession>A0A1H0TR51</accession>
<gene>
    <name evidence="1" type="ORF">SAMN04490202_4892</name>
</gene>
<name>A0A1H0TR51_PSERE</name>
<organism evidence="1 2">
    <name type="scientific">Pseudomonas reinekei</name>
    <dbReference type="NCBI Taxonomy" id="395598"/>
    <lineage>
        <taxon>Bacteria</taxon>
        <taxon>Pseudomonadati</taxon>
        <taxon>Pseudomonadota</taxon>
        <taxon>Gammaproteobacteria</taxon>
        <taxon>Pseudomonadales</taxon>
        <taxon>Pseudomonadaceae</taxon>
        <taxon>Pseudomonas</taxon>
    </lineage>
</organism>
<dbReference type="Proteomes" id="UP000198549">
    <property type="component" value="Chromosome I"/>
</dbReference>
<dbReference type="AlphaFoldDB" id="A0A1H0TR51"/>